<evidence type="ECO:0000256" key="1">
    <source>
        <dbReference type="ARBA" id="ARBA00004496"/>
    </source>
</evidence>
<dbReference type="FunFam" id="3.40.50.1820:FF:000112">
    <property type="entry name" value="Poly(R)-hydroxyalkanoic acid synthase, class III, PhaC subunit"/>
    <property type="match status" value="1"/>
</dbReference>
<comment type="catalytic activity">
    <reaction evidence="9">
        <text>(3R)-3-hydroxybutanoyl-CoA + [(3R)-hydroxybutanoate](n) = [(3R)-hydroxybutanoate](n+1) + CoA</text>
        <dbReference type="Rhea" id="RHEA:15405"/>
        <dbReference type="Rhea" id="RHEA-COMP:14464"/>
        <dbReference type="Rhea" id="RHEA-COMP:14465"/>
        <dbReference type="ChEBI" id="CHEBI:8298"/>
        <dbReference type="ChEBI" id="CHEBI:57287"/>
        <dbReference type="ChEBI" id="CHEBI:57315"/>
    </reaction>
</comment>
<dbReference type="InterPro" id="IPR051321">
    <property type="entry name" value="PHA/PHB_synthase"/>
</dbReference>
<evidence type="ECO:0000256" key="3">
    <source>
        <dbReference type="ARBA" id="ARBA00019065"/>
    </source>
</evidence>
<dbReference type="Proteomes" id="UP001156102">
    <property type="component" value="Unassembled WGS sequence"/>
</dbReference>
<protein>
    <recommendedName>
        <fullName evidence="3">Poly(3-hydroxyalkanoate) polymerase subunit PhaC</fullName>
    </recommendedName>
    <alternativeName>
        <fullName evidence="8">PHB synthase subunit PhaC</fullName>
    </alternativeName>
    <alternativeName>
        <fullName evidence="11">Poly(hydroxyalkanoic acid) synthase subunit PhaC</fullName>
    </alternativeName>
</protein>
<dbReference type="AlphaFoldDB" id="A0AA41X905"/>
<name>A0AA41X905_9BACI</name>
<evidence type="ECO:0000256" key="2">
    <source>
        <dbReference type="ARBA" id="ARBA00004683"/>
    </source>
</evidence>
<dbReference type="PANTHER" id="PTHR36837:SF2">
    <property type="entry name" value="POLY(3-HYDROXYALKANOATE) POLYMERASE SUBUNIT PHAC"/>
    <property type="match status" value="1"/>
</dbReference>
<dbReference type="InterPro" id="IPR010125">
    <property type="entry name" value="PHA_synth_III_C"/>
</dbReference>
<dbReference type="PANTHER" id="PTHR36837">
    <property type="entry name" value="POLY(3-HYDROXYALKANOATE) POLYMERASE SUBUNIT PHAC"/>
    <property type="match status" value="1"/>
</dbReference>
<evidence type="ECO:0000256" key="5">
    <source>
        <dbReference type="ARBA" id="ARBA00022679"/>
    </source>
</evidence>
<dbReference type="GO" id="GO:0016746">
    <property type="term" value="F:acyltransferase activity"/>
    <property type="evidence" value="ECO:0007669"/>
    <property type="project" value="UniProtKB-KW"/>
</dbReference>
<proteinExistence type="inferred from homology"/>
<dbReference type="GO" id="GO:0005737">
    <property type="term" value="C:cytoplasm"/>
    <property type="evidence" value="ECO:0007669"/>
    <property type="project" value="UniProtKB-SubCell"/>
</dbReference>
<evidence type="ECO:0000256" key="7">
    <source>
        <dbReference type="ARBA" id="ARBA00023315"/>
    </source>
</evidence>
<dbReference type="SUPFAM" id="SSF53474">
    <property type="entry name" value="alpha/beta-Hydrolases"/>
    <property type="match status" value="1"/>
</dbReference>
<evidence type="ECO:0000256" key="10">
    <source>
        <dbReference type="ARBA" id="ARBA00061124"/>
    </source>
</evidence>
<comment type="subcellular location">
    <subcellularLocation>
        <location evidence="1">Cytoplasm</location>
    </subcellularLocation>
</comment>
<dbReference type="GO" id="GO:0042619">
    <property type="term" value="P:poly-hydroxybutyrate biosynthetic process"/>
    <property type="evidence" value="ECO:0007669"/>
    <property type="project" value="UniProtKB-KW"/>
</dbReference>
<keyword evidence="7" id="KW-0012">Acyltransferase</keyword>
<organism evidence="13 14">
    <name type="scientific">Ectobacillus ponti</name>
    <dbReference type="NCBI Taxonomy" id="2961894"/>
    <lineage>
        <taxon>Bacteria</taxon>
        <taxon>Bacillati</taxon>
        <taxon>Bacillota</taxon>
        <taxon>Bacilli</taxon>
        <taxon>Bacillales</taxon>
        <taxon>Bacillaceae</taxon>
        <taxon>Ectobacillus</taxon>
    </lineage>
</organism>
<sequence length="361" mass="41672">MATMWKEWEKTLNFYPEEYRNAYSRAKKAGEVLWREPDPQVGQTPKEVIWTKNKAKLYRYVPKKEQTHRVPLLLIYALINKPYIMDLTPGNSLVEYLVGRGFDVYMLDWGEFGPEDSHLKFDDIVFDYIAKAVKKVLRHSKSEDISLLGYCMGGTLTSIYAALHPNMPIRNLIFLTSPFDFSETGLYGKFLDERYFNLDKAVDTLGNIPPEMIDFGNKMLKPITNFFGPYVTLVDRSDNQRFVESWKLVQKWVGDGIQFPGEAYRQWIGEFYQKNKLVKGELTIRGRQVNLSDIRANMLNISASRDHIAAPCQVEALMDRVSSTDKEYVCIPTGHMSIVYGPTAVKTTYPTIGDWLEKRSH</sequence>
<accession>A0AA41X905</accession>
<evidence type="ECO:0000313" key="14">
    <source>
        <dbReference type="Proteomes" id="UP001156102"/>
    </source>
</evidence>
<evidence type="ECO:0000256" key="11">
    <source>
        <dbReference type="ARBA" id="ARBA00079411"/>
    </source>
</evidence>
<reference evidence="13" key="1">
    <citation type="submission" date="2022-07" db="EMBL/GenBank/DDBJ databases">
        <authorList>
            <person name="Li W.-J."/>
            <person name="Deng Q.-Q."/>
        </authorList>
    </citation>
    <scope>NUCLEOTIDE SEQUENCE</scope>
    <source>
        <strain evidence="13">SYSU M60031</strain>
    </source>
</reference>
<evidence type="ECO:0000256" key="4">
    <source>
        <dbReference type="ARBA" id="ARBA00022490"/>
    </source>
</evidence>
<evidence type="ECO:0000256" key="8">
    <source>
        <dbReference type="ARBA" id="ARBA00033356"/>
    </source>
</evidence>
<evidence type="ECO:0000313" key="13">
    <source>
        <dbReference type="EMBL" id="MCP8968513.1"/>
    </source>
</evidence>
<gene>
    <name evidence="13" type="primary">phaC</name>
    <name evidence="13" type="ORF">NK662_08145</name>
</gene>
<evidence type="ECO:0000256" key="9">
    <source>
        <dbReference type="ARBA" id="ARBA00051322"/>
    </source>
</evidence>
<dbReference type="Gene3D" id="3.40.50.1820">
    <property type="entry name" value="alpha/beta hydrolase"/>
    <property type="match status" value="1"/>
</dbReference>
<comment type="pathway">
    <text evidence="2">Biopolymer metabolism; poly-(R)-3-hydroxybutanoate biosynthesis.</text>
</comment>
<dbReference type="RefSeq" id="WP_254758422.1">
    <property type="nucleotide sequence ID" value="NZ_JANCLT010000003.1"/>
</dbReference>
<keyword evidence="4" id="KW-0963">Cytoplasm</keyword>
<evidence type="ECO:0000256" key="6">
    <source>
        <dbReference type="ARBA" id="ARBA00022752"/>
    </source>
</evidence>
<evidence type="ECO:0000259" key="12">
    <source>
        <dbReference type="Pfam" id="PF00561"/>
    </source>
</evidence>
<dbReference type="NCBIfam" id="TIGR01836">
    <property type="entry name" value="PHA_synth_III_C"/>
    <property type="match status" value="1"/>
</dbReference>
<comment type="caution">
    <text evidence="13">The sequence shown here is derived from an EMBL/GenBank/DDBJ whole genome shotgun (WGS) entry which is preliminary data.</text>
</comment>
<dbReference type="InterPro" id="IPR000073">
    <property type="entry name" value="AB_hydrolase_1"/>
</dbReference>
<dbReference type="InterPro" id="IPR029058">
    <property type="entry name" value="AB_hydrolase_fold"/>
</dbReference>
<dbReference type="EMBL" id="JANCLT010000003">
    <property type="protein sequence ID" value="MCP8968513.1"/>
    <property type="molecule type" value="Genomic_DNA"/>
</dbReference>
<feature type="domain" description="AB hydrolase-1" evidence="12">
    <location>
        <begin position="86"/>
        <end position="342"/>
    </location>
</feature>
<keyword evidence="14" id="KW-1185">Reference proteome</keyword>
<dbReference type="Pfam" id="PF00561">
    <property type="entry name" value="Abhydrolase_1"/>
    <property type="match status" value="1"/>
</dbReference>
<comment type="similarity">
    <text evidence="10">Belongs to the PHA/PHB synthase family. Type III PhaC subfamily.</text>
</comment>
<keyword evidence="6" id="KW-0583">PHB biosynthesis</keyword>
<keyword evidence="5" id="KW-0808">Transferase</keyword>